<feature type="domain" description="4'-phosphopantetheinyl transferase N-terminal" evidence="3">
    <location>
        <begin position="84"/>
        <end position="140"/>
    </location>
</feature>
<dbReference type="InterPro" id="IPR041354">
    <property type="entry name" value="4PPT_N"/>
</dbReference>
<dbReference type="KEGG" id="hsw:Hsw_3220"/>
<dbReference type="STRING" id="1227739.Hsw_3220"/>
<dbReference type="GO" id="GO:0000287">
    <property type="term" value="F:magnesium ion binding"/>
    <property type="evidence" value="ECO:0007669"/>
    <property type="project" value="InterPro"/>
</dbReference>
<dbReference type="HOGENOM" id="CLU_104083_0_0_10"/>
<dbReference type="Gene3D" id="3.90.470.20">
    <property type="entry name" value="4'-phosphopantetheinyl transferase domain"/>
    <property type="match status" value="1"/>
</dbReference>
<proteinExistence type="predicted"/>
<evidence type="ECO:0000259" key="3">
    <source>
        <dbReference type="Pfam" id="PF17837"/>
    </source>
</evidence>
<dbReference type="EMBL" id="CP007145">
    <property type="protein sequence ID" value="AHJ98815.1"/>
    <property type="molecule type" value="Genomic_DNA"/>
</dbReference>
<protein>
    <recommendedName>
        <fullName evidence="6">4'-phosphopantetheinyl transferase domain-containing protein</fullName>
    </recommendedName>
</protein>
<dbReference type="eggNOG" id="COG2091">
    <property type="taxonomic scope" value="Bacteria"/>
</dbReference>
<evidence type="ECO:0000313" key="5">
    <source>
        <dbReference type="Proteomes" id="UP000019423"/>
    </source>
</evidence>
<sequence>MEGEDTAPLLLSPPSGYLAAGFPRTFHLSPFTFHRLPLHSLSPVSQTAVLGLWQLTEPAEELWRLLPAQAHYLSRFPDGRDELRARQWLAGRVLAHQLLRELNDTPATLHNDANGRPFFLELPAYGVSLSHSGEWVAALLSTTEPVGTDIELIRPKAKQLARRVLSETELADAGDDAVKYCFYWSAKETLYKLHSRRGLVFKEQLLLSPFVLREAGVLTGHLLLENSRSQHQIHYLHPSPGYVLTYTIGEMMS</sequence>
<dbReference type="Proteomes" id="UP000019423">
    <property type="component" value="Chromosome"/>
</dbReference>
<gene>
    <name evidence="4" type="ORF">Hsw_3220</name>
</gene>
<name>W8FAT3_9BACT</name>
<evidence type="ECO:0000259" key="2">
    <source>
        <dbReference type="Pfam" id="PF01648"/>
    </source>
</evidence>
<dbReference type="OrthoDB" id="1190494at2"/>
<dbReference type="InterPro" id="IPR037143">
    <property type="entry name" value="4-PPantetheinyl_Trfase_dom_sf"/>
</dbReference>
<feature type="domain" description="4'-phosphopantetheinyl transferase" evidence="2">
    <location>
        <begin position="145"/>
        <end position="246"/>
    </location>
</feature>
<dbReference type="AlphaFoldDB" id="W8FAT3"/>
<dbReference type="PATRIC" id="fig|1227739.3.peg.3389"/>
<reference evidence="4 5" key="1">
    <citation type="submission" date="2014-01" db="EMBL/GenBank/DDBJ databases">
        <title>Complete genome sequence of ionizing-radiation resistance bacterium Hymenobacter swuensis DY53.</title>
        <authorList>
            <person name="Jung J.-H."/>
            <person name="Jeong S.-W."/>
            <person name="Joe M.-H."/>
            <person name="Cho y.-j."/>
            <person name="Kim M.-K."/>
            <person name="Lim S.-Y."/>
        </authorList>
    </citation>
    <scope>NUCLEOTIDE SEQUENCE [LARGE SCALE GENOMIC DNA]</scope>
    <source>
        <strain evidence="4 5">DY53</strain>
    </source>
</reference>
<keyword evidence="1" id="KW-0808">Transferase</keyword>
<organism evidence="4 5">
    <name type="scientific">Hymenobacter swuensis DY53</name>
    <dbReference type="NCBI Taxonomy" id="1227739"/>
    <lineage>
        <taxon>Bacteria</taxon>
        <taxon>Pseudomonadati</taxon>
        <taxon>Bacteroidota</taxon>
        <taxon>Cytophagia</taxon>
        <taxon>Cytophagales</taxon>
        <taxon>Hymenobacteraceae</taxon>
        <taxon>Hymenobacter</taxon>
    </lineage>
</organism>
<evidence type="ECO:0000313" key="4">
    <source>
        <dbReference type="EMBL" id="AHJ98815.1"/>
    </source>
</evidence>
<keyword evidence="5" id="KW-1185">Reference proteome</keyword>
<dbReference type="Pfam" id="PF17837">
    <property type="entry name" value="4PPT_N"/>
    <property type="match status" value="1"/>
</dbReference>
<evidence type="ECO:0008006" key="6">
    <source>
        <dbReference type="Google" id="ProtNLM"/>
    </source>
</evidence>
<accession>W8FAT3</accession>
<evidence type="ECO:0000256" key="1">
    <source>
        <dbReference type="ARBA" id="ARBA00022679"/>
    </source>
</evidence>
<dbReference type="InterPro" id="IPR008278">
    <property type="entry name" value="4-PPantetheinyl_Trfase_dom"/>
</dbReference>
<dbReference type="Pfam" id="PF01648">
    <property type="entry name" value="ACPS"/>
    <property type="match status" value="1"/>
</dbReference>
<dbReference type="GO" id="GO:0008897">
    <property type="term" value="F:holo-[acyl-carrier-protein] synthase activity"/>
    <property type="evidence" value="ECO:0007669"/>
    <property type="project" value="InterPro"/>
</dbReference>
<dbReference type="SUPFAM" id="SSF56214">
    <property type="entry name" value="4'-phosphopantetheinyl transferase"/>
    <property type="match status" value="2"/>
</dbReference>